<gene>
    <name evidence="2" type="ORF">Pyn_06647</name>
</gene>
<comment type="similarity">
    <text evidence="1">Belongs to the peptidase C13 family.</text>
</comment>
<dbReference type="GO" id="GO:0005773">
    <property type="term" value="C:vacuole"/>
    <property type="evidence" value="ECO:0007669"/>
    <property type="project" value="GOC"/>
</dbReference>
<dbReference type="STRING" id="2094558.A0A314V1P8"/>
<evidence type="ECO:0000313" key="2">
    <source>
        <dbReference type="EMBL" id="PQM41029.1"/>
    </source>
</evidence>
<accession>A0A314V1P8</accession>
<dbReference type="AlphaFoldDB" id="A0A314V1P8"/>
<name>A0A314V1P8_PRUYE</name>
<dbReference type="Proteomes" id="UP000250321">
    <property type="component" value="Unassembled WGS sequence"/>
</dbReference>
<dbReference type="Pfam" id="PF01650">
    <property type="entry name" value="Peptidase_C13"/>
    <property type="match status" value="1"/>
</dbReference>
<dbReference type="EMBL" id="PJQY01002995">
    <property type="protein sequence ID" value="PQM41029.1"/>
    <property type="molecule type" value="Genomic_DNA"/>
</dbReference>
<comment type="caution">
    <text evidence="2">The sequence shown here is derived from an EMBL/GenBank/DDBJ whole genome shotgun (WGS) entry which is preliminary data.</text>
</comment>
<organism evidence="2 3">
    <name type="scientific">Prunus yedoensis var. nudiflora</name>
    <dbReference type="NCBI Taxonomy" id="2094558"/>
    <lineage>
        <taxon>Eukaryota</taxon>
        <taxon>Viridiplantae</taxon>
        <taxon>Streptophyta</taxon>
        <taxon>Embryophyta</taxon>
        <taxon>Tracheophyta</taxon>
        <taxon>Spermatophyta</taxon>
        <taxon>Magnoliopsida</taxon>
        <taxon>eudicotyledons</taxon>
        <taxon>Gunneridae</taxon>
        <taxon>Pentapetalae</taxon>
        <taxon>rosids</taxon>
        <taxon>fabids</taxon>
        <taxon>Rosales</taxon>
        <taxon>Rosaceae</taxon>
        <taxon>Amygdaloideae</taxon>
        <taxon>Amygdaleae</taxon>
        <taxon>Prunus</taxon>
    </lineage>
</organism>
<dbReference type="OrthoDB" id="192611at2759"/>
<proteinExistence type="inferred from homology"/>
<keyword evidence="3" id="KW-1185">Reference proteome</keyword>
<dbReference type="GO" id="GO:0004197">
    <property type="term" value="F:cysteine-type endopeptidase activity"/>
    <property type="evidence" value="ECO:0007669"/>
    <property type="project" value="TreeGrafter"/>
</dbReference>
<sequence length="182" mass="19780">MMVLIWKIISNLKSTLLLKPIVLMAGQGYGVLLSLAFSSFTIRSWCLTEIAFKLASAEVTDFSTHGDNGSTSTTDGDGKGWKVLVAGAKGYGNYRHQKGGLKDENIIVFMYDDIAFDKRHPRPGVIINKPNGTDVYNGVPKDYTGEDGRTYARAIANICNAGVTIEEMAAVSDQTCSQKPHV</sequence>
<dbReference type="PANTHER" id="PTHR12000:SF50">
    <property type="entry name" value="VACUOLAR-PROCESSING ENZYME GAMMA-ISOZYME"/>
    <property type="match status" value="1"/>
</dbReference>
<reference evidence="2 3" key="1">
    <citation type="submission" date="2018-02" db="EMBL/GenBank/DDBJ databases">
        <title>Draft genome of wild Prunus yedoensis var. nudiflora.</title>
        <authorList>
            <person name="Baek S."/>
            <person name="Kim J.-H."/>
            <person name="Choi K."/>
            <person name="Kim G.-B."/>
            <person name="Cho A."/>
            <person name="Jang H."/>
            <person name="Shin C.-H."/>
            <person name="Yu H.-J."/>
            <person name="Mun J.-H."/>
        </authorList>
    </citation>
    <scope>NUCLEOTIDE SEQUENCE [LARGE SCALE GENOMIC DNA]</scope>
    <source>
        <strain evidence="3">cv. Jeju island</strain>
        <tissue evidence="2">Leaf</tissue>
    </source>
</reference>
<evidence type="ECO:0000256" key="1">
    <source>
        <dbReference type="ARBA" id="ARBA00009941"/>
    </source>
</evidence>
<dbReference type="GO" id="GO:0006624">
    <property type="term" value="P:vacuolar protein processing"/>
    <property type="evidence" value="ECO:0007669"/>
    <property type="project" value="TreeGrafter"/>
</dbReference>
<dbReference type="Gene3D" id="3.40.50.1460">
    <property type="match status" value="1"/>
</dbReference>
<dbReference type="PANTHER" id="PTHR12000">
    <property type="entry name" value="HEMOGLOBINASE FAMILY MEMBER"/>
    <property type="match status" value="1"/>
</dbReference>
<dbReference type="InterPro" id="IPR001096">
    <property type="entry name" value="Peptidase_C13"/>
</dbReference>
<dbReference type="GO" id="GO:0051603">
    <property type="term" value="P:proteolysis involved in protein catabolic process"/>
    <property type="evidence" value="ECO:0007669"/>
    <property type="project" value="TreeGrafter"/>
</dbReference>
<protein>
    <submittedName>
        <fullName evidence="2">Vacuolar-processing enzyme</fullName>
    </submittedName>
</protein>
<evidence type="ECO:0000313" key="3">
    <source>
        <dbReference type="Proteomes" id="UP000250321"/>
    </source>
</evidence>